<comment type="caution">
    <text evidence="1">The sequence shown here is derived from an EMBL/GenBank/DDBJ whole genome shotgun (WGS) entry which is preliminary data.</text>
</comment>
<sequence>MNWTINLLTFRGNEHSEKAQNIGPTCPNEGATYTAFGAVNLNRSASLESHFWHRILSVNEKFVLHTIASANYSVCNKANLGNRSPNQISIRKIYSSSFGRPPRPWPVLNSYREGRPLIRTYSVVNRVDPTGNCASNFHLWPVSQVQYSCMKELNLISQLGSRQKLQELGSEFLLDLPYSQPWIRQIFTCFIKWDKQFPNHEASIQEIHDFSDQCDADFSFLSPLSLKTRWSNCISADGGYLAE</sequence>
<proteinExistence type="predicted"/>
<protein>
    <submittedName>
        <fullName evidence="1">Uncharacterized protein</fullName>
    </submittedName>
</protein>
<dbReference type="AlphaFoldDB" id="A0A8X6EYC8"/>
<organism evidence="1 2">
    <name type="scientific">Trichonephila clavata</name>
    <name type="common">Joro spider</name>
    <name type="synonym">Nephila clavata</name>
    <dbReference type="NCBI Taxonomy" id="2740835"/>
    <lineage>
        <taxon>Eukaryota</taxon>
        <taxon>Metazoa</taxon>
        <taxon>Ecdysozoa</taxon>
        <taxon>Arthropoda</taxon>
        <taxon>Chelicerata</taxon>
        <taxon>Arachnida</taxon>
        <taxon>Araneae</taxon>
        <taxon>Araneomorphae</taxon>
        <taxon>Entelegynae</taxon>
        <taxon>Araneoidea</taxon>
        <taxon>Nephilidae</taxon>
        <taxon>Trichonephila</taxon>
    </lineage>
</organism>
<name>A0A8X6EYC8_TRICU</name>
<dbReference type="OrthoDB" id="10643850at2759"/>
<evidence type="ECO:0000313" key="2">
    <source>
        <dbReference type="Proteomes" id="UP000887116"/>
    </source>
</evidence>
<accession>A0A8X6EYC8</accession>
<keyword evidence="2" id="KW-1185">Reference proteome</keyword>
<gene>
    <name evidence="1" type="ORF">TNCT_240611</name>
</gene>
<dbReference type="EMBL" id="BMAO01020233">
    <property type="protein sequence ID" value="GFQ65858.1"/>
    <property type="molecule type" value="Genomic_DNA"/>
</dbReference>
<dbReference type="Proteomes" id="UP000887116">
    <property type="component" value="Unassembled WGS sequence"/>
</dbReference>
<evidence type="ECO:0000313" key="1">
    <source>
        <dbReference type="EMBL" id="GFQ65858.1"/>
    </source>
</evidence>
<reference evidence="1" key="1">
    <citation type="submission" date="2020-07" db="EMBL/GenBank/DDBJ databases">
        <title>Multicomponent nature underlies the extraordinary mechanical properties of spider dragline silk.</title>
        <authorList>
            <person name="Kono N."/>
            <person name="Nakamura H."/>
            <person name="Mori M."/>
            <person name="Yoshida Y."/>
            <person name="Ohtoshi R."/>
            <person name="Malay A.D."/>
            <person name="Moran D.A.P."/>
            <person name="Tomita M."/>
            <person name="Numata K."/>
            <person name="Arakawa K."/>
        </authorList>
    </citation>
    <scope>NUCLEOTIDE SEQUENCE</scope>
</reference>